<name>A0ABP7T7L2_9BURK</name>
<feature type="signal peptide" evidence="1">
    <location>
        <begin position="1"/>
        <end position="28"/>
    </location>
</feature>
<dbReference type="InterPro" id="IPR021851">
    <property type="entry name" value="DUF3455"/>
</dbReference>
<gene>
    <name evidence="2" type="ORF">GCM10022212_18920</name>
</gene>
<accession>A0ABP7T7L2</accession>
<keyword evidence="3" id="KW-1185">Reference proteome</keyword>
<dbReference type="PANTHER" id="PTHR35567">
    <property type="entry name" value="MALATE DEHYDROGENASE (AFU_ORTHOLOGUE AFUA_2G13800)"/>
    <property type="match status" value="1"/>
</dbReference>
<dbReference type="Pfam" id="PF11937">
    <property type="entry name" value="DUF3455"/>
    <property type="match status" value="1"/>
</dbReference>
<proteinExistence type="predicted"/>
<reference evidence="3" key="1">
    <citation type="journal article" date="2019" name="Int. J. Syst. Evol. Microbiol.">
        <title>The Global Catalogue of Microorganisms (GCM) 10K type strain sequencing project: providing services to taxonomists for standard genome sequencing and annotation.</title>
        <authorList>
            <consortium name="The Broad Institute Genomics Platform"/>
            <consortium name="The Broad Institute Genome Sequencing Center for Infectious Disease"/>
            <person name="Wu L."/>
            <person name="Ma J."/>
        </authorList>
    </citation>
    <scope>NUCLEOTIDE SEQUENCE [LARGE SCALE GENOMIC DNA]</scope>
    <source>
        <strain evidence="3">JCM 16673</strain>
    </source>
</reference>
<keyword evidence="1" id="KW-0732">Signal</keyword>
<evidence type="ECO:0000313" key="3">
    <source>
        <dbReference type="Proteomes" id="UP001501353"/>
    </source>
</evidence>
<dbReference type="Proteomes" id="UP001501353">
    <property type="component" value="Unassembled WGS sequence"/>
</dbReference>
<dbReference type="EMBL" id="BAAAZE010000008">
    <property type="protein sequence ID" value="GAA4022088.1"/>
    <property type="molecule type" value="Genomic_DNA"/>
</dbReference>
<organism evidence="2 3">
    <name type="scientific">Actimicrobium antarcticum</name>
    <dbReference type="NCBI Taxonomy" id="1051899"/>
    <lineage>
        <taxon>Bacteria</taxon>
        <taxon>Pseudomonadati</taxon>
        <taxon>Pseudomonadota</taxon>
        <taxon>Betaproteobacteria</taxon>
        <taxon>Burkholderiales</taxon>
        <taxon>Oxalobacteraceae</taxon>
        <taxon>Actimicrobium</taxon>
    </lineage>
</organism>
<evidence type="ECO:0000313" key="2">
    <source>
        <dbReference type="EMBL" id="GAA4022088.1"/>
    </source>
</evidence>
<dbReference type="PANTHER" id="PTHR35567:SF1">
    <property type="entry name" value="CONSERVED FUNGAL PROTEIN (AFU_ORTHOLOGUE AFUA_1G14230)"/>
    <property type="match status" value="1"/>
</dbReference>
<comment type="caution">
    <text evidence="2">The sequence shown here is derived from an EMBL/GenBank/DDBJ whole genome shotgun (WGS) entry which is preliminary data.</text>
</comment>
<feature type="chain" id="PRO_5045981958" evidence="1">
    <location>
        <begin position="29"/>
        <end position="180"/>
    </location>
</feature>
<protein>
    <submittedName>
        <fullName evidence="2">DUF3455 domain-containing protein</fullName>
    </submittedName>
</protein>
<sequence length="180" mass="18345">MSHPFTTIAAIAITGLLSACSTMGPMMATPAAPAAVTAPAGNKVAMMAVGAGDLTYECRVKAAMPGTFEWVFAGPNALLLDKNNATVGKYYGGPTWESNDGSKVTGKQLAVAPGTTGAIPLQLVQAAPAMGSGAMTGVTYIQRLNTVGGVAPADVCNEAAVGSKKLVKYQADYYFYKAAM</sequence>
<evidence type="ECO:0000256" key="1">
    <source>
        <dbReference type="SAM" id="SignalP"/>
    </source>
</evidence>
<dbReference type="RefSeq" id="WP_344763057.1">
    <property type="nucleotide sequence ID" value="NZ_BAAAZE010000008.1"/>
</dbReference>